<dbReference type="Gene3D" id="3.90.105.10">
    <property type="entry name" value="Molybdopterin biosynthesis moea protein, domain 2"/>
    <property type="match status" value="1"/>
</dbReference>
<dbReference type="InterPro" id="IPR001453">
    <property type="entry name" value="MoaB/Mog_dom"/>
</dbReference>
<dbReference type="Pfam" id="PF00994">
    <property type="entry name" value="MoCF_biosynth"/>
    <property type="match status" value="1"/>
</dbReference>
<dbReference type="KEGG" id="aamb:D1866_10470"/>
<dbReference type="CDD" id="cd00887">
    <property type="entry name" value="MoeA"/>
    <property type="match status" value="1"/>
</dbReference>
<dbReference type="EMBL" id="WHYS01000001">
    <property type="protein sequence ID" value="MQL54540.1"/>
    <property type="molecule type" value="Genomic_DNA"/>
</dbReference>
<keyword evidence="4" id="KW-1185">Reference proteome</keyword>
<dbReference type="Proteomes" id="UP000474054">
    <property type="component" value="Unassembled WGS sequence"/>
</dbReference>
<protein>
    <submittedName>
        <fullName evidence="3">Molybdopterin molybdenumtransferase MoeA</fullName>
    </submittedName>
</protein>
<dbReference type="Pfam" id="PF03453">
    <property type="entry name" value="MoeA_N"/>
    <property type="match status" value="1"/>
</dbReference>
<evidence type="ECO:0000313" key="4">
    <source>
        <dbReference type="Proteomes" id="UP000426328"/>
    </source>
</evidence>
<gene>
    <name evidence="3" type="ORF">D1866_10470</name>
    <name evidence="2" type="ORF">GFB69_01910</name>
</gene>
<dbReference type="PANTHER" id="PTHR10192:SF19">
    <property type="entry name" value="MOLYBDOPTERIN BIOSYNTHESIS PROTEIN MJ0666-RELATED"/>
    <property type="match status" value="1"/>
</dbReference>
<dbReference type="InterPro" id="IPR036425">
    <property type="entry name" value="MoaB/Mog-like_dom_sf"/>
</dbReference>
<evidence type="ECO:0000313" key="5">
    <source>
        <dbReference type="Proteomes" id="UP000474054"/>
    </source>
</evidence>
<reference evidence="2 5" key="1">
    <citation type="submission" date="2019-10" db="EMBL/GenBank/DDBJ databases">
        <title>Comparative genomics of sulfur disproportionating microorganisms.</title>
        <authorList>
            <person name="Ward L.M."/>
            <person name="Bertran E."/>
            <person name="Johnston D."/>
        </authorList>
    </citation>
    <scope>NUCLEOTIDE SEQUENCE [LARGE SCALE GENOMIC DNA]</scope>
    <source>
        <strain evidence="2 5">DSM 3772</strain>
    </source>
</reference>
<proteinExistence type="predicted"/>
<dbReference type="InterPro" id="IPR005110">
    <property type="entry name" value="MoeA_linker/N"/>
</dbReference>
<dbReference type="InterPro" id="IPR038987">
    <property type="entry name" value="MoeA-like"/>
</dbReference>
<evidence type="ECO:0000313" key="2">
    <source>
        <dbReference type="EMBL" id="MQL54540.1"/>
    </source>
</evidence>
<dbReference type="Gene3D" id="3.40.980.10">
    <property type="entry name" value="MoaB/Mog-like domain"/>
    <property type="match status" value="1"/>
</dbReference>
<dbReference type="InterPro" id="IPR036135">
    <property type="entry name" value="MoeA_linker/N_sf"/>
</dbReference>
<dbReference type="Proteomes" id="UP000426328">
    <property type="component" value="Chromosome"/>
</dbReference>
<dbReference type="Gene3D" id="2.40.340.10">
    <property type="entry name" value="MoeA, C-terminal, domain IV"/>
    <property type="match status" value="1"/>
</dbReference>
<accession>A0A650CWT4</accession>
<dbReference type="GO" id="GO:0061599">
    <property type="term" value="F:molybdopterin molybdotransferase activity"/>
    <property type="evidence" value="ECO:0007669"/>
    <property type="project" value="TreeGrafter"/>
</dbReference>
<dbReference type="SMART" id="SM00852">
    <property type="entry name" value="MoCF_biosynth"/>
    <property type="match status" value="1"/>
</dbReference>
<keyword evidence="3" id="KW-0808">Transferase</keyword>
<name>A0A650CWT4_ACIAM</name>
<dbReference type="SUPFAM" id="SSF63882">
    <property type="entry name" value="MoeA N-terminal region -like"/>
    <property type="match status" value="1"/>
</dbReference>
<evidence type="ECO:0000313" key="3">
    <source>
        <dbReference type="EMBL" id="QGR22349.1"/>
    </source>
</evidence>
<dbReference type="AlphaFoldDB" id="A0A650CWT4"/>
<dbReference type="EMBL" id="CP045482">
    <property type="protein sequence ID" value="QGR22349.1"/>
    <property type="molecule type" value="Genomic_DNA"/>
</dbReference>
<dbReference type="InterPro" id="IPR036688">
    <property type="entry name" value="MoeA_C_domain_IV_sf"/>
</dbReference>
<reference evidence="3 4" key="2">
    <citation type="submission" date="2019-10" db="EMBL/GenBank/DDBJ databases">
        <title>Genome Sequences from Six Type Strain Members of the Archaeal Family Sulfolobaceae: Acidianus ambivalens, Acidianus infernus, Metallosphaera prunae, Stygiolobus azoricus, Sulfolobus metallicus, and Sulfurisphaera ohwakuensis.</title>
        <authorList>
            <person name="Counts J.A."/>
            <person name="Kelly R.M."/>
        </authorList>
    </citation>
    <scope>NUCLEOTIDE SEQUENCE [LARGE SCALE GENOMIC DNA]</scope>
    <source>
        <strain evidence="3 4">LEI 10</strain>
    </source>
</reference>
<dbReference type="GO" id="GO:0005737">
    <property type="term" value="C:cytoplasm"/>
    <property type="evidence" value="ECO:0007669"/>
    <property type="project" value="TreeGrafter"/>
</dbReference>
<organism evidence="3 4">
    <name type="scientific">Acidianus ambivalens</name>
    <name type="common">Desulfurolobus ambivalens</name>
    <dbReference type="NCBI Taxonomy" id="2283"/>
    <lineage>
        <taxon>Archaea</taxon>
        <taxon>Thermoproteota</taxon>
        <taxon>Thermoprotei</taxon>
        <taxon>Sulfolobales</taxon>
        <taxon>Sulfolobaceae</taxon>
        <taxon>Acidianus</taxon>
    </lineage>
</organism>
<dbReference type="GO" id="GO:0006777">
    <property type="term" value="P:Mo-molybdopterin cofactor biosynthetic process"/>
    <property type="evidence" value="ECO:0007669"/>
    <property type="project" value="TreeGrafter"/>
</dbReference>
<sequence length="383" mass="42634">MLIPLEEARKIIEETEFPRPSVREVDLLDSVGKIAAEDVISIEDIPERDLSAMDGYAIRSEDFGKKLKVVGSLFPSSKEVPKINEGEAFYVTTGAPIPEGADAVCRIEATKREGDYVIIGEKVHKGKDIRPKGEDIKKGEKILNQGEKITPYHLGILAYEKIYKIKVLNISFAVFANGDELSPFHSNGEKVDSITPILIPLLSSFGSVTYLGVAKDNPEDVEKFIEKASSFDFIISIGGSSVGEKDYVKRVIEKKGGKLLFEGVSVNVLKRGSVGLINGKPILILPGQVVSAITVFHEHGLHVISRMIGKEIRKFEEIELGEEIEIRHNMDSTFLFEDRGGKAYPLRWGVGLYSELYKASWFGVLKRGRKYERGEKILLQRLL</sequence>
<evidence type="ECO:0000259" key="1">
    <source>
        <dbReference type="SMART" id="SM00852"/>
    </source>
</evidence>
<dbReference type="PANTHER" id="PTHR10192">
    <property type="entry name" value="MOLYBDOPTERIN BIOSYNTHESIS PROTEIN"/>
    <property type="match status" value="1"/>
</dbReference>
<feature type="domain" description="MoaB/Mog" evidence="1">
    <location>
        <begin position="173"/>
        <end position="306"/>
    </location>
</feature>
<dbReference type="SUPFAM" id="SSF53218">
    <property type="entry name" value="Molybdenum cofactor biosynthesis proteins"/>
    <property type="match status" value="1"/>
</dbReference>
<dbReference type="Gene3D" id="2.170.190.11">
    <property type="entry name" value="Molybdopterin biosynthesis moea protein, domain 3"/>
    <property type="match status" value="1"/>
</dbReference>